<dbReference type="AlphaFoldDB" id="A0A5C4V157"/>
<name>A0A5C4V157_9ACTN</name>
<accession>A0A5C4V157</accession>
<reference evidence="1 2" key="1">
    <citation type="submission" date="2019-06" db="EMBL/GenBank/DDBJ databases">
        <title>Draft genome of Streptomyces sedi sp. JCM16909.</title>
        <authorList>
            <person name="Klykleung N."/>
            <person name="Tanasupawat S."/>
            <person name="Kudo T."/>
            <person name="Yuki M."/>
            <person name="Ohkuma M."/>
        </authorList>
    </citation>
    <scope>NUCLEOTIDE SEQUENCE [LARGE SCALE GENOMIC DNA]</scope>
    <source>
        <strain evidence="1 2">JCM 16909</strain>
    </source>
</reference>
<dbReference type="RefSeq" id="WP_139645281.1">
    <property type="nucleotide sequence ID" value="NZ_BAAAZS010000129.1"/>
</dbReference>
<protein>
    <submittedName>
        <fullName evidence="1">Uncharacterized protein</fullName>
    </submittedName>
</protein>
<evidence type="ECO:0000313" key="2">
    <source>
        <dbReference type="Proteomes" id="UP000311713"/>
    </source>
</evidence>
<proteinExistence type="predicted"/>
<organism evidence="1 2">
    <name type="scientific">Streptomyces sedi</name>
    <dbReference type="NCBI Taxonomy" id="555059"/>
    <lineage>
        <taxon>Bacteria</taxon>
        <taxon>Bacillati</taxon>
        <taxon>Actinomycetota</taxon>
        <taxon>Actinomycetes</taxon>
        <taxon>Kitasatosporales</taxon>
        <taxon>Streptomycetaceae</taxon>
        <taxon>Streptomyces</taxon>
    </lineage>
</organism>
<dbReference type="EMBL" id="VDGT01000010">
    <property type="protein sequence ID" value="TNM29373.1"/>
    <property type="molecule type" value="Genomic_DNA"/>
</dbReference>
<sequence>MTARARPTQGEMRLRWWAVALPIASFAALLALLASAQDSTAATVGTDPVSQLFEYVHASLR</sequence>
<gene>
    <name evidence="1" type="ORF">FH715_14595</name>
</gene>
<dbReference type="Proteomes" id="UP000311713">
    <property type="component" value="Unassembled WGS sequence"/>
</dbReference>
<comment type="caution">
    <text evidence="1">The sequence shown here is derived from an EMBL/GenBank/DDBJ whole genome shotgun (WGS) entry which is preliminary data.</text>
</comment>
<keyword evidence="2" id="KW-1185">Reference proteome</keyword>
<evidence type="ECO:0000313" key="1">
    <source>
        <dbReference type="EMBL" id="TNM29373.1"/>
    </source>
</evidence>